<evidence type="ECO:0000313" key="9">
    <source>
        <dbReference type="Proteomes" id="UP000294933"/>
    </source>
</evidence>
<name>A0A4Y7PQ76_9AGAM</name>
<keyword evidence="9" id="KW-1185">Reference proteome</keyword>
<dbReference type="PROSITE" id="PS50089">
    <property type="entry name" value="ZF_RING_2"/>
    <property type="match status" value="1"/>
</dbReference>
<sequence>MLAIDSRSLCDVCLEGYSPHKLPGSIACGHVFCKDCIESLRNPSCPLCRVPFSADSIRIVHVDYNSQESTLRSIPAPSLPKESAQRKQQEDGRALLNDQDASRLRAEVRVLEDKVAKLASKKSSAEEVLTLHKELQDWLTANHSDVQPVSLSLSAVLLRAILMNHIAHSETIKQAKHVESNLRLRLADGDTFFNDLKK</sequence>
<dbReference type="SMART" id="SM00184">
    <property type="entry name" value="RING"/>
    <property type="match status" value="1"/>
</dbReference>
<evidence type="ECO:0000256" key="4">
    <source>
        <dbReference type="PROSITE-ProRule" id="PRU00175"/>
    </source>
</evidence>
<dbReference type="InterPro" id="IPR001841">
    <property type="entry name" value="Znf_RING"/>
</dbReference>
<evidence type="ECO:0000256" key="1">
    <source>
        <dbReference type="ARBA" id="ARBA00022723"/>
    </source>
</evidence>
<organism evidence="8 9">
    <name type="scientific">Rickenella mellea</name>
    <dbReference type="NCBI Taxonomy" id="50990"/>
    <lineage>
        <taxon>Eukaryota</taxon>
        <taxon>Fungi</taxon>
        <taxon>Dikarya</taxon>
        <taxon>Basidiomycota</taxon>
        <taxon>Agaricomycotina</taxon>
        <taxon>Agaricomycetes</taxon>
        <taxon>Hymenochaetales</taxon>
        <taxon>Rickenellaceae</taxon>
        <taxon>Rickenella</taxon>
    </lineage>
</organism>
<reference evidence="8 9" key="1">
    <citation type="submission" date="2018-06" db="EMBL/GenBank/DDBJ databases">
        <title>A transcriptomic atlas of mushroom development highlights an independent origin of complex multicellularity.</title>
        <authorList>
            <consortium name="DOE Joint Genome Institute"/>
            <person name="Krizsan K."/>
            <person name="Almasi E."/>
            <person name="Merenyi Z."/>
            <person name="Sahu N."/>
            <person name="Viragh M."/>
            <person name="Koszo T."/>
            <person name="Mondo S."/>
            <person name="Kiss B."/>
            <person name="Balint B."/>
            <person name="Kues U."/>
            <person name="Barry K."/>
            <person name="Hegedus J.C."/>
            <person name="Henrissat B."/>
            <person name="Johnson J."/>
            <person name="Lipzen A."/>
            <person name="Ohm R."/>
            <person name="Nagy I."/>
            <person name="Pangilinan J."/>
            <person name="Yan J."/>
            <person name="Xiong Y."/>
            <person name="Grigoriev I.V."/>
            <person name="Hibbett D.S."/>
            <person name="Nagy L.G."/>
        </authorList>
    </citation>
    <scope>NUCLEOTIDE SEQUENCE [LARGE SCALE GENOMIC DNA]</scope>
    <source>
        <strain evidence="8 9">SZMC22713</strain>
    </source>
</reference>
<dbReference type="STRING" id="50990.A0A4Y7PQ76"/>
<keyword evidence="2 4" id="KW-0863">Zinc-finger</keyword>
<feature type="compositionally biased region" description="Basic and acidic residues" evidence="6">
    <location>
        <begin position="83"/>
        <end position="93"/>
    </location>
</feature>
<evidence type="ECO:0000256" key="3">
    <source>
        <dbReference type="ARBA" id="ARBA00022833"/>
    </source>
</evidence>
<evidence type="ECO:0000259" key="7">
    <source>
        <dbReference type="PROSITE" id="PS50089"/>
    </source>
</evidence>
<dbReference type="InterPro" id="IPR017907">
    <property type="entry name" value="Znf_RING_CS"/>
</dbReference>
<dbReference type="Gene3D" id="3.30.40.10">
    <property type="entry name" value="Zinc/RING finger domain, C3HC4 (zinc finger)"/>
    <property type="match status" value="1"/>
</dbReference>
<dbReference type="SUPFAM" id="SSF57850">
    <property type="entry name" value="RING/U-box"/>
    <property type="match status" value="1"/>
</dbReference>
<keyword evidence="3" id="KW-0862">Zinc</keyword>
<protein>
    <recommendedName>
        <fullName evidence="7">RING-type domain-containing protein</fullName>
    </recommendedName>
</protein>
<dbReference type="EMBL" id="ML170219">
    <property type="protein sequence ID" value="TDL17587.1"/>
    <property type="molecule type" value="Genomic_DNA"/>
</dbReference>
<feature type="region of interest" description="Disordered" evidence="6">
    <location>
        <begin position="71"/>
        <end position="98"/>
    </location>
</feature>
<proteinExistence type="predicted"/>
<keyword evidence="5" id="KW-0175">Coiled coil</keyword>
<keyword evidence="1" id="KW-0479">Metal-binding</keyword>
<dbReference type="AlphaFoldDB" id="A0A4Y7PQ76"/>
<feature type="domain" description="RING-type" evidence="7">
    <location>
        <begin position="10"/>
        <end position="49"/>
    </location>
</feature>
<accession>A0A4Y7PQ76</accession>
<dbReference type="VEuPathDB" id="FungiDB:BD410DRAFT_545536"/>
<gene>
    <name evidence="8" type="ORF">BD410DRAFT_545536</name>
</gene>
<dbReference type="Pfam" id="PF13639">
    <property type="entry name" value="zf-RING_2"/>
    <property type="match status" value="1"/>
</dbReference>
<dbReference type="InterPro" id="IPR013083">
    <property type="entry name" value="Znf_RING/FYVE/PHD"/>
</dbReference>
<dbReference type="PROSITE" id="PS00518">
    <property type="entry name" value="ZF_RING_1"/>
    <property type="match status" value="1"/>
</dbReference>
<dbReference type="Proteomes" id="UP000294933">
    <property type="component" value="Unassembled WGS sequence"/>
</dbReference>
<evidence type="ECO:0000256" key="2">
    <source>
        <dbReference type="ARBA" id="ARBA00022771"/>
    </source>
</evidence>
<evidence type="ECO:0000313" key="8">
    <source>
        <dbReference type="EMBL" id="TDL17587.1"/>
    </source>
</evidence>
<dbReference type="GO" id="GO:0008270">
    <property type="term" value="F:zinc ion binding"/>
    <property type="evidence" value="ECO:0007669"/>
    <property type="project" value="UniProtKB-KW"/>
</dbReference>
<evidence type="ECO:0000256" key="5">
    <source>
        <dbReference type="SAM" id="Coils"/>
    </source>
</evidence>
<feature type="coiled-coil region" evidence="5">
    <location>
        <begin position="101"/>
        <end position="128"/>
    </location>
</feature>
<dbReference type="OrthoDB" id="6105938at2759"/>
<evidence type="ECO:0000256" key="6">
    <source>
        <dbReference type="SAM" id="MobiDB-lite"/>
    </source>
</evidence>